<evidence type="ECO:0000313" key="2">
    <source>
        <dbReference type="Proteomes" id="UP000076154"/>
    </source>
</evidence>
<proteinExistence type="predicted"/>
<dbReference type="EMBL" id="LUEZ02000047">
    <property type="protein sequence ID" value="RDB23202.1"/>
    <property type="molecule type" value="Genomic_DNA"/>
</dbReference>
<gene>
    <name evidence="1" type="ORF">Hypma_009700</name>
</gene>
<keyword evidence="2" id="KW-1185">Reference proteome</keyword>
<accession>A0A369JPC0</accession>
<organism evidence="1 2">
    <name type="scientific">Hypsizygus marmoreus</name>
    <name type="common">White beech mushroom</name>
    <name type="synonym">Agaricus marmoreus</name>
    <dbReference type="NCBI Taxonomy" id="39966"/>
    <lineage>
        <taxon>Eukaryota</taxon>
        <taxon>Fungi</taxon>
        <taxon>Dikarya</taxon>
        <taxon>Basidiomycota</taxon>
        <taxon>Agaricomycotina</taxon>
        <taxon>Agaricomycetes</taxon>
        <taxon>Agaricomycetidae</taxon>
        <taxon>Agaricales</taxon>
        <taxon>Tricholomatineae</taxon>
        <taxon>Lyophyllaceae</taxon>
        <taxon>Hypsizygus</taxon>
    </lineage>
</organism>
<sequence length="78" mass="9106">MVGPAGEVQFAWKDDSEPQWLACIQDVRRCLERMMPLVISEALRREQQDHLNDDEMMKLNKCQVRASKSVTESRNDLE</sequence>
<dbReference type="AlphaFoldDB" id="A0A369JPC0"/>
<reference evidence="1" key="1">
    <citation type="submission" date="2018-04" db="EMBL/GenBank/DDBJ databases">
        <title>Whole genome sequencing of Hypsizygus marmoreus.</title>
        <authorList>
            <person name="Choi I.-G."/>
            <person name="Min B."/>
            <person name="Kim J.-G."/>
            <person name="Kim S."/>
            <person name="Oh Y.-L."/>
            <person name="Kong W.-S."/>
            <person name="Park H."/>
            <person name="Jeong J."/>
            <person name="Song E.-S."/>
        </authorList>
    </citation>
    <scope>NUCLEOTIDE SEQUENCE [LARGE SCALE GENOMIC DNA]</scope>
    <source>
        <strain evidence="1">51987-8</strain>
    </source>
</reference>
<comment type="caution">
    <text evidence="1">The sequence shown here is derived from an EMBL/GenBank/DDBJ whole genome shotgun (WGS) entry which is preliminary data.</text>
</comment>
<dbReference type="InParanoid" id="A0A369JPC0"/>
<evidence type="ECO:0000313" key="1">
    <source>
        <dbReference type="EMBL" id="RDB23202.1"/>
    </source>
</evidence>
<dbReference type="Proteomes" id="UP000076154">
    <property type="component" value="Unassembled WGS sequence"/>
</dbReference>
<protein>
    <submittedName>
        <fullName evidence="1">Uncharacterized protein</fullName>
    </submittedName>
</protein>
<name>A0A369JPC0_HYPMA</name>